<feature type="coiled-coil region" evidence="1">
    <location>
        <begin position="22"/>
        <end position="175"/>
    </location>
</feature>
<keyword evidence="3" id="KW-1185">Reference proteome</keyword>
<dbReference type="Proteomes" id="UP000794436">
    <property type="component" value="Unassembled WGS sequence"/>
</dbReference>
<sequence length="337" mass="40237">MPRSATKDAEDEELRWRCAREVASLREQLVESDEEKELLRERIMVLTKHLTDTTEELEQRMALFAEATSQIEQLESQVSDAKKAVLSREMQIHELKQKSLGLEKVMETKDKEREHWEREYIAAKDEVARMTRVTQRMQCDHDEKTGEIATWKAKLHKMVKAFEELKRNQEEMRRRELVLVDEITRSKASLMENEKKWKLRLAKRERMIATLEKEVEALRKLKADNEDEKKKRVDEEAALRTNEATSQLEKRRQLLTLRADLNRAKDDLQKSKLAEMLLQREVRRLREELLLSESQRKTDHRRSEQLIQGKEKEMAFVWQKYVEAKCPQPVNKPKDYR</sequence>
<dbReference type="OrthoDB" id="167763at2759"/>
<accession>A0A8K1CSM0</accession>
<evidence type="ECO:0000256" key="1">
    <source>
        <dbReference type="SAM" id="Coils"/>
    </source>
</evidence>
<comment type="caution">
    <text evidence="2">The sequence shown here is derived from an EMBL/GenBank/DDBJ whole genome shotgun (WGS) entry which is preliminary data.</text>
</comment>
<dbReference type="AlphaFoldDB" id="A0A8K1CSM0"/>
<evidence type="ECO:0000313" key="2">
    <source>
        <dbReference type="EMBL" id="TMW68814.1"/>
    </source>
</evidence>
<evidence type="ECO:0000313" key="3">
    <source>
        <dbReference type="Proteomes" id="UP000794436"/>
    </source>
</evidence>
<reference evidence="2" key="1">
    <citation type="submission" date="2019-03" db="EMBL/GenBank/DDBJ databases">
        <title>Long read genome sequence of the mycoparasitic Pythium oligandrum ATCC 38472 isolated from sugarbeet rhizosphere.</title>
        <authorList>
            <person name="Gaulin E."/>
        </authorList>
    </citation>
    <scope>NUCLEOTIDE SEQUENCE</scope>
    <source>
        <strain evidence="2">ATCC 38472_TT</strain>
    </source>
</reference>
<organism evidence="2 3">
    <name type="scientific">Pythium oligandrum</name>
    <name type="common">Mycoparasitic fungus</name>
    <dbReference type="NCBI Taxonomy" id="41045"/>
    <lineage>
        <taxon>Eukaryota</taxon>
        <taxon>Sar</taxon>
        <taxon>Stramenopiles</taxon>
        <taxon>Oomycota</taxon>
        <taxon>Peronosporomycetes</taxon>
        <taxon>Pythiales</taxon>
        <taxon>Pythiaceae</taxon>
        <taxon>Pythium</taxon>
    </lineage>
</organism>
<name>A0A8K1CSM0_PYTOL</name>
<protein>
    <submittedName>
        <fullName evidence="2">Uncharacterized protein</fullName>
    </submittedName>
</protein>
<feature type="coiled-coil region" evidence="1">
    <location>
        <begin position="201"/>
        <end position="288"/>
    </location>
</feature>
<dbReference type="EMBL" id="SPLM01000002">
    <property type="protein sequence ID" value="TMW68814.1"/>
    <property type="molecule type" value="Genomic_DNA"/>
</dbReference>
<proteinExistence type="predicted"/>
<keyword evidence="1" id="KW-0175">Coiled coil</keyword>
<gene>
    <name evidence="2" type="ORF">Poli38472_006282</name>
</gene>